<dbReference type="EMBL" id="CP045851">
    <property type="protein sequence ID" value="QGG94673.1"/>
    <property type="molecule type" value="Genomic_DNA"/>
</dbReference>
<dbReference type="RefSeq" id="WP_153758779.1">
    <property type="nucleotide sequence ID" value="NZ_CP045851.1"/>
</dbReference>
<feature type="compositionally biased region" description="Acidic residues" evidence="1">
    <location>
        <begin position="42"/>
        <end position="51"/>
    </location>
</feature>
<proteinExistence type="predicted"/>
<dbReference type="Proteomes" id="UP000334019">
    <property type="component" value="Chromosome"/>
</dbReference>
<sequence>MPHRLVTLILTLCVIAAACGDDGGDDPAADPADDTTTSTTEVEADGAEEPLPDNLADLVGPSPGLDPGAAQQWYLDREVERQEALVACMDEAGFEYVPVDPAELSESPWDADIPWESDEWVATYGFGASTLRYPSSVLGPDLVGYDDQPDDAEPHPNQVYVQGLPEDEQEAWSAARTDCDARAWQDSQSENLAAAFNERFADELAAMYDAVRDDPRYQQILEDVRACVRETGVEYVDHETTLNAIEERLAPLDPVIADGTLDEATRAELAAIQQEEIAVATAVADCDGRFLSDNPDYQALLAEHEAEFIAEHEDQLRDFLSQADA</sequence>
<accession>A0A5Q2RG41</accession>
<dbReference type="AlphaFoldDB" id="A0A5Q2RG41"/>
<dbReference type="KEGG" id="atq:GH723_05865"/>
<evidence type="ECO:0000313" key="3">
    <source>
        <dbReference type="Proteomes" id="UP000334019"/>
    </source>
</evidence>
<reference evidence="2 3" key="1">
    <citation type="submission" date="2019-11" db="EMBL/GenBank/DDBJ databases">
        <authorList>
            <person name="He Y."/>
        </authorList>
    </citation>
    <scope>NUCLEOTIDE SEQUENCE [LARGE SCALE GENOMIC DNA]</scope>
    <source>
        <strain evidence="2 3">SCSIO 58843</strain>
    </source>
</reference>
<feature type="region of interest" description="Disordered" evidence="1">
    <location>
        <begin position="25"/>
        <end position="54"/>
    </location>
</feature>
<gene>
    <name evidence="2" type="ORF">GH723_05865</name>
</gene>
<protein>
    <submittedName>
        <fullName evidence="2">Uncharacterized protein</fullName>
    </submittedName>
</protein>
<organism evidence="2 3">
    <name type="scientific">Actinomarinicola tropica</name>
    <dbReference type="NCBI Taxonomy" id="2789776"/>
    <lineage>
        <taxon>Bacteria</taxon>
        <taxon>Bacillati</taxon>
        <taxon>Actinomycetota</taxon>
        <taxon>Acidimicrobiia</taxon>
        <taxon>Acidimicrobiales</taxon>
        <taxon>Iamiaceae</taxon>
        <taxon>Actinomarinicola</taxon>
    </lineage>
</organism>
<evidence type="ECO:0000256" key="1">
    <source>
        <dbReference type="SAM" id="MobiDB-lite"/>
    </source>
</evidence>
<name>A0A5Q2RG41_9ACTN</name>
<keyword evidence="3" id="KW-1185">Reference proteome</keyword>
<evidence type="ECO:0000313" key="2">
    <source>
        <dbReference type="EMBL" id="QGG94673.1"/>
    </source>
</evidence>
<dbReference type="PROSITE" id="PS51257">
    <property type="entry name" value="PROKAR_LIPOPROTEIN"/>
    <property type="match status" value="1"/>
</dbReference>